<comment type="similarity">
    <text evidence="1">Belongs to the UPF0065 (bug) family.</text>
</comment>
<dbReference type="Gene3D" id="3.40.190.10">
    <property type="entry name" value="Periplasmic binding protein-like II"/>
    <property type="match status" value="1"/>
</dbReference>
<gene>
    <name evidence="2" type="ORF">FOZ76_00540</name>
</gene>
<protein>
    <submittedName>
        <fullName evidence="2">Tripartite tricarboxylate transporter substrate binding protein</fullName>
    </submittedName>
</protein>
<proteinExistence type="inferred from homology"/>
<organism evidence="2 3">
    <name type="scientific">Verticiella sediminum</name>
    <dbReference type="NCBI Taxonomy" id="1247510"/>
    <lineage>
        <taxon>Bacteria</taxon>
        <taxon>Pseudomonadati</taxon>
        <taxon>Pseudomonadota</taxon>
        <taxon>Betaproteobacteria</taxon>
        <taxon>Burkholderiales</taxon>
        <taxon>Alcaligenaceae</taxon>
        <taxon>Verticiella</taxon>
    </lineage>
</organism>
<comment type="caution">
    <text evidence="2">The sequence shown here is derived from an EMBL/GenBank/DDBJ whole genome shotgun (WGS) entry which is preliminary data.</text>
</comment>
<name>A0A556B261_9BURK</name>
<dbReference type="Gene3D" id="3.40.190.150">
    <property type="entry name" value="Bordetella uptake gene, domain 1"/>
    <property type="match status" value="1"/>
</dbReference>
<evidence type="ECO:0000256" key="1">
    <source>
        <dbReference type="ARBA" id="ARBA00006987"/>
    </source>
</evidence>
<dbReference type="CDD" id="cd07012">
    <property type="entry name" value="PBP2_Bug_TTT"/>
    <property type="match status" value="1"/>
</dbReference>
<reference evidence="2 3" key="1">
    <citation type="submission" date="2019-07" db="EMBL/GenBank/DDBJ databases">
        <title>Qingshengfaniella alkalisoli gen. nov., sp. nov., isolated from saline soil.</title>
        <authorList>
            <person name="Xu L."/>
            <person name="Huang X.-X."/>
            <person name="Sun J.-Q."/>
        </authorList>
    </citation>
    <scope>NUCLEOTIDE SEQUENCE [LARGE SCALE GENOMIC DNA]</scope>
    <source>
        <strain evidence="2 3">DSM 27279</strain>
    </source>
</reference>
<dbReference type="PANTHER" id="PTHR42928">
    <property type="entry name" value="TRICARBOXYLATE-BINDING PROTEIN"/>
    <property type="match status" value="1"/>
</dbReference>
<keyword evidence="3" id="KW-1185">Reference proteome</keyword>
<dbReference type="Proteomes" id="UP000318405">
    <property type="component" value="Unassembled WGS sequence"/>
</dbReference>
<dbReference type="PANTHER" id="PTHR42928:SF5">
    <property type="entry name" value="BLR1237 PROTEIN"/>
    <property type="match status" value="1"/>
</dbReference>
<dbReference type="InterPro" id="IPR005064">
    <property type="entry name" value="BUG"/>
</dbReference>
<dbReference type="Pfam" id="PF03401">
    <property type="entry name" value="TctC"/>
    <property type="match status" value="1"/>
</dbReference>
<evidence type="ECO:0000313" key="2">
    <source>
        <dbReference type="EMBL" id="TSH99252.1"/>
    </source>
</evidence>
<dbReference type="AlphaFoldDB" id="A0A556B261"/>
<dbReference type="SUPFAM" id="SSF53850">
    <property type="entry name" value="Periplasmic binding protein-like II"/>
    <property type="match status" value="1"/>
</dbReference>
<dbReference type="InterPro" id="IPR042100">
    <property type="entry name" value="Bug_dom1"/>
</dbReference>
<sequence length="397" mass="41896">MSGHASRAMRDACRDGRGMSACCPGKQGRAPRATWCGWRRHDGPAPYRGAAMVPWTPSGAPQQQHREGAAAPLETPMKRAFWLSLALGVAVAAGVSGARAETFPSRALSIIVPVGPGTGADTATRVVGEAVARDLRTPVVVENKPGADTLIGVQALLNAPADGYTVLLLTPSSMVINPVVNAKLPYDPQAIRPLTQVTRGQAALVVGANAPYDDLQSLLAAAKARPGEVSIASYGGHHYRLGNRALERQAGVAFNHVPYNAPSQAVNDVIGRSVDAMLIDLGGALPLIEQGKIKALAVTGVERHPKAPQIPTVRESGLPDYSLYVWIGFGVRADTPEDRIAALEAALRKAVHSDAFTQYTAKQGAGETVGGSGTELHELIVRDTERYRTLVRELGEI</sequence>
<accession>A0A556B261</accession>
<evidence type="ECO:0000313" key="3">
    <source>
        <dbReference type="Proteomes" id="UP000318405"/>
    </source>
</evidence>
<dbReference type="OrthoDB" id="8652032at2"/>
<dbReference type="EMBL" id="VLTJ01000001">
    <property type="protein sequence ID" value="TSH99252.1"/>
    <property type="molecule type" value="Genomic_DNA"/>
</dbReference>